<organism evidence="1 2">
    <name type="scientific">Clitoria ternatea</name>
    <name type="common">Butterfly pea</name>
    <dbReference type="NCBI Taxonomy" id="43366"/>
    <lineage>
        <taxon>Eukaryota</taxon>
        <taxon>Viridiplantae</taxon>
        <taxon>Streptophyta</taxon>
        <taxon>Embryophyta</taxon>
        <taxon>Tracheophyta</taxon>
        <taxon>Spermatophyta</taxon>
        <taxon>Magnoliopsida</taxon>
        <taxon>eudicotyledons</taxon>
        <taxon>Gunneridae</taxon>
        <taxon>Pentapetalae</taxon>
        <taxon>rosids</taxon>
        <taxon>fabids</taxon>
        <taxon>Fabales</taxon>
        <taxon>Fabaceae</taxon>
        <taxon>Papilionoideae</taxon>
        <taxon>50 kb inversion clade</taxon>
        <taxon>NPAAA clade</taxon>
        <taxon>indigoferoid/millettioid clade</taxon>
        <taxon>Phaseoleae</taxon>
        <taxon>Clitoria</taxon>
    </lineage>
</organism>
<accession>A0AAN9PCM3</accession>
<dbReference type="AlphaFoldDB" id="A0AAN9PCM3"/>
<proteinExistence type="predicted"/>
<name>A0AAN9PCM3_CLITE</name>
<dbReference type="InterPro" id="IPR004252">
    <property type="entry name" value="Probable_transposase_24"/>
</dbReference>
<protein>
    <submittedName>
        <fullName evidence="1">Uncharacterized protein</fullName>
    </submittedName>
</protein>
<reference evidence="1 2" key="1">
    <citation type="submission" date="2024-01" db="EMBL/GenBank/DDBJ databases">
        <title>The genomes of 5 underutilized Papilionoideae crops provide insights into root nodulation and disease resistance.</title>
        <authorList>
            <person name="Yuan L."/>
        </authorList>
    </citation>
    <scope>NUCLEOTIDE SEQUENCE [LARGE SCALE GENOMIC DNA]</scope>
    <source>
        <strain evidence="1">LY-2023</strain>
        <tissue evidence="1">Leaf</tissue>
    </source>
</reference>
<evidence type="ECO:0000313" key="2">
    <source>
        <dbReference type="Proteomes" id="UP001359559"/>
    </source>
</evidence>
<sequence>MLVPVPAGDDFVDSSRTTKAITKVLKAQWDGPYISWTDAGKVVQDRWFDTFSRDYQWAEGMIDEIRKVFATKTSKIIKSTLWKVRDKGERPRWIPEDHWDGMVQKWGGVPFQQVSARNRANRAADAAASVYTGGSISTLEHKKRFELREHREPSLFEFMQMTKKNKAGAWVNQKTTELAEAYQARRAEKEADLVASTPEGEFAVDIGSASMTTKIIGLIVGYIISLVVELALSGL</sequence>
<gene>
    <name evidence="1" type="ORF">RJT34_15398</name>
</gene>
<keyword evidence="2" id="KW-1185">Reference proteome</keyword>
<comment type="caution">
    <text evidence="1">The sequence shown here is derived from an EMBL/GenBank/DDBJ whole genome shotgun (WGS) entry which is preliminary data.</text>
</comment>
<dbReference type="Pfam" id="PF03004">
    <property type="entry name" value="Transposase_24"/>
    <property type="match status" value="1"/>
</dbReference>
<dbReference type="EMBL" id="JAYKXN010000004">
    <property type="protein sequence ID" value="KAK7292547.1"/>
    <property type="molecule type" value="Genomic_DNA"/>
</dbReference>
<dbReference type="Proteomes" id="UP001359559">
    <property type="component" value="Unassembled WGS sequence"/>
</dbReference>
<evidence type="ECO:0000313" key="1">
    <source>
        <dbReference type="EMBL" id="KAK7292547.1"/>
    </source>
</evidence>